<organism evidence="5 6">
    <name type="scientific">Saccharomonospora cyanea NA-134</name>
    <dbReference type="NCBI Taxonomy" id="882082"/>
    <lineage>
        <taxon>Bacteria</taxon>
        <taxon>Bacillati</taxon>
        <taxon>Actinomycetota</taxon>
        <taxon>Actinomycetes</taxon>
        <taxon>Pseudonocardiales</taxon>
        <taxon>Pseudonocardiaceae</taxon>
        <taxon>Saccharomonospora</taxon>
    </lineage>
</organism>
<keyword evidence="6" id="KW-1185">Reference proteome</keyword>
<dbReference type="OrthoDB" id="3615556at2"/>
<gene>
    <name evidence="5" type="ORF">SaccyDRAFT_1770</name>
</gene>
<feature type="domain" description="HTH gntR-type" evidence="4">
    <location>
        <begin position="8"/>
        <end position="76"/>
    </location>
</feature>
<dbReference type="InterPro" id="IPR036390">
    <property type="entry name" value="WH_DNA-bd_sf"/>
</dbReference>
<proteinExistence type="predicted"/>
<dbReference type="InterPro" id="IPR028978">
    <property type="entry name" value="Chorismate_lyase_/UTRA_dom_sf"/>
</dbReference>
<dbReference type="Gene3D" id="1.10.10.10">
    <property type="entry name" value="Winged helix-like DNA-binding domain superfamily/Winged helix DNA-binding domain"/>
    <property type="match status" value="1"/>
</dbReference>
<dbReference type="STRING" id="882082.SaccyDRAFT_1770"/>
<evidence type="ECO:0000256" key="3">
    <source>
        <dbReference type="ARBA" id="ARBA00023163"/>
    </source>
</evidence>
<dbReference type="SUPFAM" id="SSF64288">
    <property type="entry name" value="Chorismate lyase-like"/>
    <property type="match status" value="1"/>
</dbReference>
<dbReference type="InterPro" id="IPR050679">
    <property type="entry name" value="Bact_HTH_transcr_reg"/>
</dbReference>
<dbReference type="Pfam" id="PF07702">
    <property type="entry name" value="UTRA"/>
    <property type="match status" value="1"/>
</dbReference>
<dbReference type="GO" id="GO:0045892">
    <property type="term" value="P:negative regulation of DNA-templated transcription"/>
    <property type="evidence" value="ECO:0007669"/>
    <property type="project" value="TreeGrafter"/>
</dbReference>
<keyword evidence="1" id="KW-0805">Transcription regulation</keyword>
<dbReference type="AlphaFoldDB" id="H5XI38"/>
<name>H5XI38_9PSEU</name>
<evidence type="ECO:0000313" key="6">
    <source>
        <dbReference type="Proteomes" id="UP000002791"/>
    </source>
</evidence>
<dbReference type="PROSITE" id="PS50949">
    <property type="entry name" value="HTH_GNTR"/>
    <property type="match status" value="1"/>
</dbReference>
<dbReference type="SUPFAM" id="SSF46785">
    <property type="entry name" value="Winged helix' DNA-binding domain"/>
    <property type="match status" value="1"/>
</dbReference>
<protein>
    <submittedName>
        <fullName evidence="5">Transcriptional regulator</fullName>
    </submittedName>
</protein>
<keyword evidence="2" id="KW-0238">DNA-binding</keyword>
<reference evidence="5 6" key="1">
    <citation type="submission" date="2011-11" db="EMBL/GenBank/DDBJ databases">
        <title>The Noncontiguous Finished sequence of Saccharomonospora cyanea NA-134.</title>
        <authorList>
            <consortium name="US DOE Joint Genome Institute"/>
            <person name="Lucas S."/>
            <person name="Han J."/>
            <person name="Lapidus A."/>
            <person name="Cheng J.-F."/>
            <person name="Goodwin L."/>
            <person name="Pitluck S."/>
            <person name="Peters L."/>
            <person name="Ovchinnikova G."/>
            <person name="Lu M."/>
            <person name="Detter J.C."/>
            <person name="Han C."/>
            <person name="Tapia R."/>
            <person name="Land M."/>
            <person name="Hauser L."/>
            <person name="Kyrpides N."/>
            <person name="Ivanova N."/>
            <person name="Pagani I."/>
            <person name="Brambilla E.-M."/>
            <person name="Klenk H.-P."/>
            <person name="Woyke T."/>
        </authorList>
    </citation>
    <scope>NUCLEOTIDE SEQUENCE [LARGE SCALE GENOMIC DNA]</scope>
    <source>
        <strain evidence="5 6">NA-134</strain>
    </source>
</reference>
<evidence type="ECO:0000313" key="5">
    <source>
        <dbReference type="EMBL" id="EHR60668.1"/>
    </source>
</evidence>
<dbReference type="SMART" id="SM00345">
    <property type="entry name" value="HTH_GNTR"/>
    <property type="match status" value="1"/>
</dbReference>
<dbReference type="Gene3D" id="3.40.1410.10">
    <property type="entry name" value="Chorismate lyase-like"/>
    <property type="match status" value="1"/>
</dbReference>
<dbReference type="PRINTS" id="PR00035">
    <property type="entry name" value="HTHGNTR"/>
</dbReference>
<dbReference type="GO" id="GO:0003700">
    <property type="term" value="F:DNA-binding transcription factor activity"/>
    <property type="evidence" value="ECO:0007669"/>
    <property type="project" value="InterPro"/>
</dbReference>
<dbReference type="SMART" id="SM00866">
    <property type="entry name" value="UTRA"/>
    <property type="match status" value="1"/>
</dbReference>
<dbReference type="PANTHER" id="PTHR44846:SF1">
    <property type="entry name" value="MANNOSYL-D-GLYCERATE TRANSPORT_METABOLISM SYSTEM REPRESSOR MNGR-RELATED"/>
    <property type="match status" value="1"/>
</dbReference>
<dbReference type="Proteomes" id="UP000002791">
    <property type="component" value="Chromosome"/>
</dbReference>
<evidence type="ECO:0000256" key="2">
    <source>
        <dbReference type="ARBA" id="ARBA00023125"/>
    </source>
</evidence>
<dbReference type="InterPro" id="IPR000524">
    <property type="entry name" value="Tscrpt_reg_HTH_GntR"/>
</dbReference>
<evidence type="ECO:0000259" key="4">
    <source>
        <dbReference type="PROSITE" id="PS50949"/>
    </source>
</evidence>
<dbReference type="InterPro" id="IPR011663">
    <property type="entry name" value="UTRA"/>
</dbReference>
<accession>H5XI38</accession>
<keyword evidence="3" id="KW-0804">Transcription</keyword>
<dbReference type="RefSeq" id="WP_005455448.1">
    <property type="nucleotide sequence ID" value="NZ_CM001440.1"/>
</dbReference>
<dbReference type="GO" id="GO:0003677">
    <property type="term" value="F:DNA binding"/>
    <property type="evidence" value="ECO:0007669"/>
    <property type="project" value="UniProtKB-KW"/>
</dbReference>
<dbReference type="EMBL" id="CM001440">
    <property type="protein sequence ID" value="EHR60668.1"/>
    <property type="molecule type" value="Genomic_DNA"/>
</dbReference>
<dbReference type="Pfam" id="PF00392">
    <property type="entry name" value="GntR"/>
    <property type="match status" value="1"/>
</dbReference>
<evidence type="ECO:0000256" key="1">
    <source>
        <dbReference type="ARBA" id="ARBA00023015"/>
    </source>
</evidence>
<dbReference type="PANTHER" id="PTHR44846">
    <property type="entry name" value="MANNOSYL-D-GLYCERATE TRANSPORT/METABOLISM SYSTEM REPRESSOR MNGR-RELATED"/>
    <property type="match status" value="1"/>
</dbReference>
<dbReference type="eggNOG" id="COG2188">
    <property type="taxonomic scope" value="Bacteria"/>
</dbReference>
<dbReference type="InterPro" id="IPR036388">
    <property type="entry name" value="WH-like_DNA-bd_sf"/>
</dbReference>
<dbReference type="CDD" id="cd07377">
    <property type="entry name" value="WHTH_GntR"/>
    <property type="match status" value="1"/>
</dbReference>
<sequence>MLDRTDGRPLHQQVAESLRQEILGHDLPPGSTLPSEAELCSRFGVGRSVVRQAVAGLAADGLVIRRQGRPTVVAAPTEYRRLVQRATGLFEQLSRRGHDVRTTVLELAEATPPAPARASLGTTACLKLERVRLLDDEPLSYVRTWLPTARVPGLRADDLVDASLHRLLTHRYGLRPVSGQRQVRAVAADERLATALDVDPGTPLLLLEGETADQHGRPLEWFSAWHRADRVVFDIDVSETAETLTLDTLPKEGSTVPSGSSPPAERDLARARELVEELRTLLG</sequence>
<dbReference type="HOGENOM" id="CLU_063236_2_1_11"/>